<feature type="region of interest" description="Disordered" evidence="1">
    <location>
        <begin position="44"/>
        <end position="91"/>
    </location>
</feature>
<sequence>MDRARNNKAQGTEEQFPGCLGRMVNLFDLSTGAASKKLLTYKPHYDDPSLTRSQPDVPRILSPSCRNDIEDKMITSNSRRSSPNRQSNSMPMKMLIAQEMSREVESKHGSPNVVAKLMGFDGLPRQSPVSVVDVSPSTNHSSPCLIPKDVPCQSWLQGDTFVHEQMKDASFKYREIDDYKDIYEVEKISQKTNSAREISPQMERYGGKGREKRKTVIQQKFMEAKCQETDEKLNQSKELQDALEVLNSKREFLLEFIKEPNNLFSKHLRELESTCAPPETKRITVLRPSKMVDNEKYPVMGKKNENLAKRPAEASQEIRWGKSRSVGTPDYVDRNGSDHGSQPTRIVVLKPSLGQTHEIKSISPPSTISKKLPGEDFFEEAEDGDVQLSREAAKEVTHHVRESMKGHRRDETLLSSVFSNGYSGDGSSFNKSEYEFPQENCSDSEVLSPASRHSWDCINRFDSPLSASSLSRTSSESTVSREAKKRLSERWAVMASNKNTREERHIHKTSGTLGEMLALSDTKVSIRKGEDSNNIEREPRISASCSRNNSSEIEEVAESLKSLLRSKSLPVSSMLYSDAISTRTLDPEASNMHVRKESKEKGLSLSFKGRVSNFFSSRSKRLSNEKSGTCESADESRLPGVNSRESSICPYGKSSNHASRYFEENQIEASVNSARHGLLNKTTHPMHTVQNESSVSEEVGLSVSKPVLGSVGENQDQPSPISVLELSFEEDAGKQLPVQSLKSNLIDKSPPIGSVARSLSWGEYPERAFLCLSKPSTTYYGSKEEEEDCFVFIEKLLSISSQDGTAPSYSDVSSWHSLHSPLDPLLREKYADEDDKPLNEAKRRQRKSNRKLIFDCVNAAIVGITGFGPEECLVDRFCRGPGDLLMEEKSSIRADVVWSQIKEWFTEVRSVSGDDEDHTCLEVERAVKEEVVGKIWLGHFRLVVDNLGREIEGELLEALVAEAVSDLVVCVC</sequence>
<feature type="compositionally biased region" description="Low complexity" evidence="1">
    <location>
        <begin position="76"/>
        <end position="89"/>
    </location>
</feature>
<dbReference type="PANTHER" id="PTHR46634:SF3">
    <property type="entry name" value="M REDUCTASE II SUBUNIT GAMMA, PUTATIVE (DUF3741)-RELATED"/>
    <property type="match status" value="1"/>
</dbReference>
<dbReference type="Pfam" id="PF12552">
    <property type="entry name" value="DUF3741"/>
    <property type="match status" value="1"/>
</dbReference>
<feature type="domain" description="DUF3741" evidence="2">
    <location>
        <begin position="218"/>
        <end position="261"/>
    </location>
</feature>
<evidence type="ECO:0000256" key="1">
    <source>
        <dbReference type="SAM" id="MobiDB-lite"/>
    </source>
</evidence>
<dbReference type="EMBL" id="JBJKBG010000008">
    <property type="protein sequence ID" value="KAL3725159.1"/>
    <property type="molecule type" value="Genomic_DNA"/>
</dbReference>
<evidence type="ECO:0000313" key="5">
    <source>
        <dbReference type="Proteomes" id="UP001634007"/>
    </source>
</evidence>
<feature type="region of interest" description="Disordered" evidence="1">
    <location>
        <begin position="622"/>
        <end position="646"/>
    </location>
</feature>
<feature type="region of interest" description="Disordered" evidence="1">
    <location>
        <begin position="324"/>
        <end position="343"/>
    </location>
</feature>
<feature type="domain" description="DUF4378" evidence="3">
    <location>
        <begin position="790"/>
        <end position="962"/>
    </location>
</feature>
<evidence type="ECO:0000259" key="2">
    <source>
        <dbReference type="Pfam" id="PF12552"/>
    </source>
</evidence>
<keyword evidence="5" id="KW-1185">Reference proteome</keyword>
<proteinExistence type="predicted"/>
<comment type="caution">
    <text evidence="4">The sequence shown here is derived from an EMBL/GenBank/DDBJ whole genome shotgun (WGS) entry which is preliminary data.</text>
</comment>
<feature type="region of interest" description="Disordered" evidence="1">
    <location>
        <begin position="466"/>
        <end position="486"/>
    </location>
</feature>
<feature type="compositionally biased region" description="Low complexity" evidence="1">
    <location>
        <begin position="466"/>
        <end position="478"/>
    </location>
</feature>
<dbReference type="InterPro" id="IPR025486">
    <property type="entry name" value="DUF4378"/>
</dbReference>
<protein>
    <recommendedName>
        <fullName evidence="6">DUF4378 domain-containing protein</fullName>
    </recommendedName>
</protein>
<organism evidence="4 5">
    <name type="scientific">Eucalyptus globulus</name>
    <name type="common">Tasmanian blue gum</name>
    <dbReference type="NCBI Taxonomy" id="34317"/>
    <lineage>
        <taxon>Eukaryota</taxon>
        <taxon>Viridiplantae</taxon>
        <taxon>Streptophyta</taxon>
        <taxon>Embryophyta</taxon>
        <taxon>Tracheophyta</taxon>
        <taxon>Spermatophyta</taxon>
        <taxon>Magnoliopsida</taxon>
        <taxon>eudicotyledons</taxon>
        <taxon>Gunneridae</taxon>
        <taxon>Pentapetalae</taxon>
        <taxon>rosids</taxon>
        <taxon>malvids</taxon>
        <taxon>Myrtales</taxon>
        <taxon>Myrtaceae</taxon>
        <taxon>Myrtoideae</taxon>
        <taxon>Eucalypteae</taxon>
        <taxon>Eucalyptus</taxon>
    </lineage>
</organism>
<evidence type="ECO:0000259" key="3">
    <source>
        <dbReference type="Pfam" id="PF14309"/>
    </source>
</evidence>
<name>A0ABD3JDP7_EUCGL</name>
<gene>
    <name evidence="4" type="ORF">ACJRO7_030211</name>
</gene>
<accession>A0ABD3JDP7</accession>
<dbReference type="InterPro" id="IPR022212">
    <property type="entry name" value="DUF3741"/>
</dbReference>
<dbReference type="PANTHER" id="PTHR46634">
    <property type="entry name" value="M REDUCTASE II SUBUNIT GAMMA, PUTATIVE (DUF3741)-RELATED"/>
    <property type="match status" value="1"/>
</dbReference>
<reference evidence="4 5" key="1">
    <citation type="submission" date="2024-11" db="EMBL/GenBank/DDBJ databases">
        <title>Chromosome-level genome assembly of Eucalyptus globulus Labill. provides insights into its genome evolution.</title>
        <authorList>
            <person name="Li X."/>
        </authorList>
    </citation>
    <scope>NUCLEOTIDE SEQUENCE [LARGE SCALE GENOMIC DNA]</scope>
    <source>
        <strain evidence="4">CL2024</strain>
        <tissue evidence="4">Fresh tender leaves</tissue>
    </source>
</reference>
<dbReference type="AlphaFoldDB" id="A0ABD3JDP7"/>
<evidence type="ECO:0000313" key="4">
    <source>
        <dbReference type="EMBL" id="KAL3725158.1"/>
    </source>
</evidence>
<evidence type="ECO:0008006" key="6">
    <source>
        <dbReference type="Google" id="ProtNLM"/>
    </source>
</evidence>
<dbReference type="Proteomes" id="UP001634007">
    <property type="component" value="Unassembled WGS sequence"/>
</dbReference>
<dbReference type="EMBL" id="JBJKBG010000008">
    <property type="protein sequence ID" value="KAL3725158.1"/>
    <property type="molecule type" value="Genomic_DNA"/>
</dbReference>
<dbReference type="Pfam" id="PF14309">
    <property type="entry name" value="DUF4378"/>
    <property type="match status" value="1"/>
</dbReference>